<dbReference type="PANTHER" id="PTHR43537:SF5">
    <property type="entry name" value="UXU OPERON TRANSCRIPTIONAL REGULATOR"/>
    <property type="match status" value="1"/>
</dbReference>
<keyword evidence="3" id="KW-0804">Transcription</keyword>
<dbReference type="InterPro" id="IPR036388">
    <property type="entry name" value="WH-like_DNA-bd_sf"/>
</dbReference>
<reference evidence="6" key="1">
    <citation type="submission" date="2023-07" db="EMBL/GenBank/DDBJ databases">
        <title>30 novel species of actinomycetes from the DSMZ collection.</title>
        <authorList>
            <person name="Nouioui I."/>
        </authorList>
    </citation>
    <scope>NUCLEOTIDE SEQUENCE [LARGE SCALE GENOMIC DNA]</scope>
    <source>
        <strain evidence="6">DSM 44917</strain>
    </source>
</reference>
<dbReference type="Gene3D" id="1.20.120.530">
    <property type="entry name" value="GntR ligand-binding domain-like"/>
    <property type="match status" value="1"/>
</dbReference>
<dbReference type="InterPro" id="IPR011711">
    <property type="entry name" value="GntR_C"/>
</dbReference>
<dbReference type="Pfam" id="PF07729">
    <property type="entry name" value="FCD"/>
    <property type="match status" value="1"/>
</dbReference>
<evidence type="ECO:0000313" key="6">
    <source>
        <dbReference type="Proteomes" id="UP001183388"/>
    </source>
</evidence>
<sequence>MGSGDSGALLADAVYGQLLDRIFSGALPQGAPLSVPALAAELNVSRSPVRESVQRLIYDGLAVHIPHAGAKVAQLDQESVFDVMQVREALDGLAAREATLRAAPGDIARLDELIARQEELLGKAPEPHAEAALDLEFHTAVRALTANAALIDALRRLDAQAHLYRSALWSSQHNRELAVREHRAILAAIDAGDAATAQRAASAHVASLMVRMRRWLAAEGTAAR</sequence>
<dbReference type="SMART" id="SM00895">
    <property type="entry name" value="FCD"/>
    <property type="match status" value="1"/>
</dbReference>
<dbReference type="Pfam" id="PF00392">
    <property type="entry name" value="GntR"/>
    <property type="match status" value="1"/>
</dbReference>
<dbReference type="Proteomes" id="UP001183388">
    <property type="component" value="Unassembled WGS sequence"/>
</dbReference>
<evidence type="ECO:0000256" key="2">
    <source>
        <dbReference type="ARBA" id="ARBA00023125"/>
    </source>
</evidence>
<feature type="domain" description="HTH gntR-type" evidence="4">
    <location>
        <begin position="8"/>
        <end position="75"/>
    </location>
</feature>
<dbReference type="EMBL" id="JAVREN010000003">
    <property type="protein sequence ID" value="MDT0305855.1"/>
    <property type="molecule type" value="Genomic_DNA"/>
</dbReference>
<keyword evidence="2" id="KW-0238">DNA-binding</keyword>
<dbReference type="PROSITE" id="PS50949">
    <property type="entry name" value="HTH_GNTR"/>
    <property type="match status" value="1"/>
</dbReference>
<dbReference type="Gene3D" id="1.10.10.10">
    <property type="entry name" value="Winged helix-like DNA-binding domain superfamily/Winged helix DNA-binding domain"/>
    <property type="match status" value="1"/>
</dbReference>
<dbReference type="PANTHER" id="PTHR43537">
    <property type="entry name" value="TRANSCRIPTIONAL REGULATOR, GNTR FAMILY"/>
    <property type="match status" value="1"/>
</dbReference>
<gene>
    <name evidence="5" type="ORF">RM780_02615</name>
</gene>
<evidence type="ECO:0000313" key="5">
    <source>
        <dbReference type="EMBL" id="MDT0305855.1"/>
    </source>
</evidence>
<dbReference type="SMART" id="SM00345">
    <property type="entry name" value="HTH_GNTR"/>
    <property type="match status" value="1"/>
</dbReference>
<dbReference type="SUPFAM" id="SSF46785">
    <property type="entry name" value="Winged helix' DNA-binding domain"/>
    <property type="match status" value="1"/>
</dbReference>
<dbReference type="InterPro" id="IPR008920">
    <property type="entry name" value="TF_FadR/GntR_C"/>
</dbReference>
<dbReference type="SUPFAM" id="SSF48008">
    <property type="entry name" value="GntR ligand-binding domain-like"/>
    <property type="match status" value="1"/>
</dbReference>
<name>A0ABU2L2R6_9ACTN</name>
<accession>A0ABU2L2R6</accession>
<evidence type="ECO:0000259" key="4">
    <source>
        <dbReference type="PROSITE" id="PS50949"/>
    </source>
</evidence>
<protein>
    <submittedName>
        <fullName evidence="5">GntR family transcriptional regulator</fullName>
    </submittedName>
</protein>
<dbReference type="InterPro" id="IPR000524">
    <property type="entry name" value="Tscrpt_reg_HTH_GntR"/>
</dbReference>
<dbReference type="RefSeq" id="WP_311628769.1">
    <property type="nucleotide sequence ID" value="NZ_JAVREN010000003.1"/>
</dbReference>
<evidence type="ECO:0000256" key="1">
    <source>
        <dbReference type="ARBA" id="ARBA00023015"/>
    </source>
</evidence>
<evidence type="ECO:0000256" key="3">
    <source>
        <dbReference type="ARBA" id="ARBA00023163"/>
    </source>
</evidence>
<comment type="caution">
    <text evidence="5">The sequence shown here is derived from an EMBL/GenBank/DDBJ whole genome shotgun (WGS) entry which is preliminary data.</text>
</comment>
<dbReference type="CDD" id="cd07377">
    <property type="entry name" value="WHTH_GntR"/>
    <property type="match status" value="1"/>
</dbReference>
<keyword evidence="1" id="KW-0805">Transcription regulation</keyword>
<organism evidence="5 6">
    <name type="scientific">Streptomyces boetiae</name>
    <dbReference type="NCBI Taxonomy" id="3075541"/>
    <lineage>
        <taxon>Bacteria</taxon>
        <taxon>Bacillati</taxon>
        <taxon>Actinomycetota</taxon>
        <taxon>Actinomycetes</taxon>
        <taxon>Kitasatosporales</taxon>
        <taxon>Streptomycetaceae</taxon>
        <taxon>Streptomyces</taxon>
    </lineage>
</organism>
<dbReference type="InterPro" id="IPR036390">
    <property type="entry name" value="WH_DNA-bd_sf"/>
</dbReference>
<keyword evidence="6" id="KW-1185">Reference proteome</keyword>
<proteinExistence type="predicted"/>